<keyword evidence="2" id="KW-1185">Reference proteome</keyword>
<proteinExistence type="predicted"/>
<accession>G9NNK8</accession>
<dbReference type="AlphaFoldDB" id="G9NNK8"/>
<gene>
    <name evidence="1" type="ORF">TRIATDRAFT_298686</name>
</gene>
<dbReference type="Proteomes" id="UP000005426">
    <property type="component" value="Unassembled WGS sequence"/>
</dbReference>
<protein>
    <submittedName>
        <fullName evidence="1">Uncharacterized protein</fullName>
    </submittedName>
</protein>
<dbReference type="EMBL" id="ABDG02000020">
    <property type="protein sequence ID" value="EHK47652.1"/>
    <property type="molecule type" value="Genomic_DNA"/>
</dbReference>
<evidence type="ECO:0000313" key="2">
    <source>
        <dbReference type="Proteomes" id="UP000005426"/>
    </source>
</evidence>
<organism evidence="1 2">
    <name type="scientific">Hypocrea atroviridis (strain ATCC 20476 / IMI 206040)</name>
    <name type="common">Trichoderma atroviride</name>
    <dbReference type="NCBI Taxonomy" id="452589"/>
    <lineage>
        <taxon>Eukaryota</taxon>
        <taxon>Fungi</taxon>
        <taxon>Dikarya</taxon>
        <taxon>Ascomycota</taxon>
        <taxon>Pezizomycotina</taxon>
        <taxon>Sordariomycetes</taxon>
        <taxon>Hypocreomycetidae</taxon>
        <taxon>Hypocreales</taxon>
        <taxon>Hypocreaceae</taxon>
        <taxon>Trichoderma</taxon>
    </lineage>
</organism>
<reference evidence="1 2" key="1">
    <citation type="journal article" date="2011" name="Genome Biol.">
        <title>Comparative genome sequence analysis underscores mycoparasitism as the ancestral life style of Trichoderma.</title>
        <authorList>
            <person name="Kubicek C.P."/>
            <person name="Herrera-Estrella A."/>
            <person name="Seidl-Seiboth V."/>
            <person name="Martinez D.A."/>
            <person name="Druzhinina I.S."/>
            <person name="Thon M."/>
            <person name="Zeilinger S."/>
            <person name="Casas-Flores S."/>
            <person name="Horwitz B.A."/>
            <person name="Mukherjee P.K."/>
            <person name="Mukherjee M."/>
            <person name="Kredics L."/>
            <person name="Alcaraz L.D."/>
            <person name="Aerts A."/>
            <person name="Antal Z."/>
            <person name="Atanasova L."/>
            <person name="Cervantes-Badillo M.G."/>
            <person name="Challacombe J."/>
            <person name="Chertkov O."/>
            <person name="McCluskey K."/>
            <person name="Coulpier F."/>
            <person name="Deshpande N."/>
            <person name="von Doehren H."/>
            <person name="Ebbole D.J."/>
            <person name="Esquivel-Naranjo E.U."/>
            <person name="Fekete E."/>
            <person name="Flipphi M."/>
            <person name="Glaser F."/>
            <person name="Gomez-Rodriguez E.Y."/>
            <person name="Gruber S."/>
            <person name="Han C."/>
            <person name="Henrissat B."/>
            <person name="Hermosa R."/>
            <person name="Hernandez-Onate M."/>
            <person name="Karaffa L."/>
            <person name="Kosti I."/>
            <person name="Le Crom S."/>
            <person name="Lindquist E."/>
            <person name="Lucas S."/>
            <person name="Luebeck M."/>
            <person name="Luebeck P.S."/>
            <person name="Margeot A."/>
            <person name="Metz B."/>
            <person name="Misra M."/>
            <person name="Nevalainen H."/>
            <person name="Omann M."/>
            <person name="Packer N."/>
            <person name="Perrone G."/>
            <person name="Uresti-Rivera E.E."/>
            <person name="Salamov A."/>
            <person name="Schmoll M."/>
            <person name="Seiboth B."/>
            <person name="Shapiro H."/>
            <person name="Sukno S."/>
            <person name="Tamayo-Ramos J.A."/>
            <person name="Tisch D."/>
            <person name="Wiest A."/>
            <person name="Wilkinson H.H."/>
            <person name="Zhang M."/>
            <person name="Coutinho P.M."/>
            <person name="Kenerley C.M."/>
            <person name="Monte E."/>
            <person name="Baker S.E."/>
            <person name="Grigoriev I.V."/>
        </authorList>
    </citation>
    <scope>NUCLEOTIDE SEQUENCE [LARGE SCALE GENOMIC DNA]</scope>
    <source>
        <strain evidence="2">ATCC 20476 / IMI 206040</strain>
    </source>
</reference>
<evidence type="ECO:0000313" key="1">
    <source>
        <dbReference type="EMBL" id="EHK47652.1"/>
    </source>
</evidence>
<dbReference type="HOGENOM" id="CLU_2527751_0_0_1"/>
<comment type="caution">
    <text evidence="1">The sequence shown here is derived from an EMBL/GenBank/DDBJ whole genome shotgun (WGS) entry which is preliminary data.</text>
</comment>
<name>G9NNK8_HYPAI</name>
<sequence length="84" mass="9225">MIHWHRCIPNREHIVDRGLDETAWMDGKGSSAPLHDSGLVCNFFNGREVVLARGDDEIQSGLLLVLYNGVEASGYSADLIAITT</sequence>